<reference evidence="2 3" key="1">
    <citation type="submission" date="2022-06" db="EMBL/GenBank/DDBJ databases">
        <title>Fructobacillus taiwanensis sp. nov., isolated from the honeybee.</title>
        <authorList>
            <person name="Chen Y.-S."/>
            <person name="Wang L.-T."/>
            <person name="Lee Y.-S."/>
            <person name="Chang Y.-C."/>
            <person name="Wu H.-C."/>
            <person name="Liao C.-Y."/>
            <person name="Chen W.-H."/>
            <person name="Deng J.-N."/>
            <person name="Wang Y.-H."/>
        </authorList>
    </citation>
    <scope>NUCLEOTIDE SEQUENCE [LARGE SCALE GENOMIC DNA]</scope>
    <source>
        <strain evidence="2 3">W13</strain>
    </source>
</reference>
<keyword evidence="1" id="KW-0472">Membrane</keyword>
<feature type="transmembrane region" description="Helical" evidence="1">
    <location>
        <begin position="5"/>
        <end position="26"/>
    </location>
</feature>
<keyword evidence="3" id="KW-1185">Reference proteome</keyword>
<evidence type="ECO:0000256" key="1">
    <source>
        <dbReference type="SAM" id="Phobius"/>
    </source>
</evidence>
<dbReference type="Proteomes" id="UP001523234">
    <property type="component" value="Unassembled WGS sequence"/>
</dbReference>
<dbReference type="Pfam" id="PF02325">
    <property type="entry name" value="CCB3_YggT"/>
    <property type="match status" value="1"/>
</dbReference>
<comment type="caution">
    <text evidence="2">The sequence shown here is derived from an EMBL/GenBank/DDBJ whole genome shotgun (WGS) entry which is preliminary data.</text>
</comment>
<organism evidence="2 3">
    <name type="scientific">Fructobacillus apis</name>
    <dbReference type="NCBI Taxonomy" id="2935017"/>
    <lineage>
        <taxon>Bacteria</taxon>
        <taxon>Bacillati</taxon>
        <taxon>Bacillota</taxon>
        <taxon>Bacilli</taxon>
        <taxon>Lactobacillales</taxon>
        <taxon>Lactobacillaceae</taxon>
        <taxon>Fructobacillus</taxon>
    </lineage>
</organism>
<sequence>MLITILLYVIEFYSYALLAFVLMSWVPRLYNTWFGRELGKLIRPYLNLFSFIKPLGLFDFRPLAAFLVLELISMGLMQLA</sequence>
<keyword evidence="1" id="KW-0812">Transmembrane</keyword>
<dbReference type="InterPro" id="IPR003425">
    <property type="entry name" value="CCB3/YggT"/>
</dbReference>
<dbReference type="EMBL" id="JAMWYK010000003">
    <property type="protein sequence ID" value="MCO0832207.1"/>
    <property type="molecule type" value="Genomic_DNA"/>
</dbReference>
<keyword evidence="1" id="KW-1133">Transmembrane helix</keyword>
<name>A0ABT0ZQF4_9LACO</name>
<evidence type="ECO:0000313" key="2">
    <source>
        <dbReference type="EMBL" id="MCO0832207.1"/>
    </source>
</evidence>
<proteinExistence type="predicted"/>
<dbReference type="RefSeq" id="WP_252443149.1">
    <property type="nucleotide sequence ID" value="NZ_JAMWYK010000003.1"/>
</dbReference>
<evidence type="ECO:0000313" key="3">
    <source>
        <dbReference type="Proteomes" id="UP001523234"/>
    </source>
</evidence>
<gene>
    <name evidence="2" type="ORF">NFX39_03775</name>
</gene>
<accession>A0ABT0ZQF4</accession>
<protein>
    <submittedName>
        <fullName evidence="2">YggT family protein</fullName>
    </submittedName>
</protein>